<sequence>MTSPIRFLGVSPLIPARDVEEGIAFYQRALGFELFYRDAEPAQFAIVGSGDAHLHLFASQDKHLADWTSLRIGVDGIDALYARCGDAGCVHPNGTLGSRPWGTREFSIVDPSGVCIAFVEEQGQVQGHSQNQHSTACQ</sequence>
<keyword evidence="6" id="KW-1185">Reference proteome</keyword>
<dbReference type="Gene3D" id="3.10.180.10">
    <property type="entry name" value="2,3-Dihydroxybiphenyl 1,2-Dioxygenase, domain 1"/>
    <property type="match status" value="1"/>
</dbReference>
<dbReference type="InterPro" id="IPR037523">
    <property type="entry name" value="VOC_core"/>
</dbReference>
<comment type="similarity">
    <text evidence="1">Belongs to the bleomycin resistance protein family.</text>
</comment>
<dbReference type="SUPFAM" id="SSF54593">
    <property type="entry name" value="Glyoxalase/Bleomycin resistance protein/Dihydroxybiphenyl dioxygenase"/>
    <property type="match status" value="1"/>
</dbReference>
<evidence type="ECO:0000256" key="1">
    <source>
        <dbReference type="ARBA" id="ARBA00011051"/>
    </source>
</evidence>
<dbReference type="EMBL" id="JANUGX010000004">
    <property type="protein sequence ID" value="MCS0588687.1"/>
    <property type="molecule type" value="Genomic_DNA"/>
</dbReference>
<name>A0ABT2A3N8_9BURK</name>
<accession>A0ABT2A3N8</accession>
<gene>
    <name evidence="5" type="ORF">NX782_05675</name>
</gene>
<evidence type="ECO:0000259" key="4">
    <source>
        <dbReference type="PROSITE" id="PS51819"/>
    </source>
</evidence>
<protein>
    <recommendedName>
        <fullName evidence="2">Bleomycin resistance protein</fullName>
    </recommendedName>
</protein>
<evidence type="ECO:0000256" key="3">
    <source>
        <dbReference type="ARBA" id="ARBA00023251"/>
    </source>
</evidence>
<dbReference type="RefSeq" id="WP_258844440.1">
    <property type="nucleotide sequence ID" value="NZ_JANUGX010000004.1"/>
</dbReference>
<comment type="caution">
    <text evidence="5">The sequence shown here is derived from an EMBL/GenBank/DDBJ whole genome shotgun (WGS) entry which is preliminary data.</text>
</comment>
<dbReference type="Pfam" id="PF00903">
    <property type="entry name" value="Glyoxalase"/>
    <property type="match status" value="1"/>
</dbReference>
<evidence type="ECO:0000313" key="5">
    <source>
        <dbReference type="EMBL" id="MCS0588687.1"/>
    </source>
</evidence>
<reference evidence="5 6" key="1">
    <citation type="submission" date="2022-08" db="EMBL/GenBank/DDBJ databases">
        <title>Reclassification of Massilia species as members of the genera Telluria, Duganella, Pseudoduganella, Mokoshia gen. nov. and Zemynaea gen. nov. using orthogonal and non-orthogonal genome-based approaches.</title>
        <authorList>
            <person name="Bowman J.P."/>
        </authorList>
    </citation>
    <scope>NUCLEOTIDE SEQUENCE [LARGE SCALE GENOMIC DNA]</scope>
    <source>
        <strain evidence="5 6">LMG 28164</strain>
    </source>
</reference>
<proteinExistence type="inferred from homology"/>
<feature type="domain" description="VOC" evidence="4">
    <location>
        <begin position="6"/>
        <end position="121"/>
    </location>
</feature>
<dbReference type="Proteomes" id="UP001205560">
    <property type="component" value="Unassembled WGS sequence"/>
</dbReference>
<organism evidence="5 6">
    <name type="scientific">Massilia norwichensis</name>
    <dbReference type="NCBI Taxonomy" id="1442366"/>
    <lineage>
        <taxon>Bacteria</taxon>
        <taxon>Pseudomonadati</taxon>
        <taxon>Pseudomonadota</taxon>
        <taxon>Betaproteobacteria</taxon>
        <taxon>Burkholderiales</taxon>
        <taxon>Oxalobacteraceae</taxon>
        <taxon>Telluria group</taxon>
        <taxon>Massilia</taxon>
    </lineage>
</organism>
<dbReference type="InterPro" id="IPR000335">
    <property type="entry name" value="Bleomycin-R"/>
</dbReference>
<dbReference type="PROSITE" id="PS51819">
    <property type="entry name" value="VOC"/>
    <property type="match status" value="1"/>
</dbReference>
<dbReference type="InterPro" id="IPR029068">
    <property type="entry name" value="Glyas_Bleomycin-R_OHBP_Dase"/>
</dbReference>
<evidence type="ECO:0000313" key="6">
    <source>
        <dbReference type="Proteomes" id="UP001205560"/>
    </source>
</evidence>
<evidence type="ECO:0000256" key="2">
    <source>
        <dbReference type="ARBA" id="ARBA00021572"/>
    </source>
</evidence>
<keyword evidence="3" id="KW-0046">Antibiotic resistance</keyword>
<dbReference type="InterPro" id="IPR004360">
    <property type="entry name" value="Glyas_Fos-R_dOase_dom"/>
</dbReference>
<dbReference type="CDD" id="cd08349">
    <property type="entry name" value="BLMA_like"/>
    <property type="match status" value="1"/>
</dbReference>